<comment type="similarity">
    <text evidence="1">Belongs to the ROK (NagC/XylR) family.</text>
</comment>
<dbReference type="Gene3D" id="3.30.420.40">
    <property type="match status" value="2"/>
</dbReference>
<dbReference type="PANTHER" id="PTHR18964">
    <property type="entry name" value="ROK (REPRESSOR, ORF, KINASE) FAMILY"/>
    <property type="match status" value="1"/>
</dbReference>
<dbReference type="EMBL" id="DVMV01000017">
    <property type="protein sequence ID" value="HIU45153.1"/>
    <property type="molecule type" value="Genomic_DNA"/>
</dbReference>
<evidence type="ECO:0000313" key="3">
    <source>
        <dbReference type="Proteomes" id="UP000824070"/>
    </source>
</evidence>
<dbReference type="PANTHER" id="PTHR18964:SF149">
    <property type="entry name" value="BIFUNCTIONAL UDP-N-ACETYLGLUCOSAMINE 2-EPIMERASE_N-ACETYLMANNOSAMINE KINASE"/>
    <property type="match status" value="1"/>
</dbReference>
<proteinExistence type="inferred from homology"/>
<dbReference type="InterPro" id="IPR000600">
    <property type="entry name" value="ROK"/>
</dbReference>
<dbReference type="Proteomes" id="UP000824070">
    <property type="component" value="Unassembled WGS sequence"/>
</dbReference>
<evidence type="ECO:0000256" key="1">
    <source>
        <dbReference type="ARBA" id="ARBA00006479"/>
    </source>
</evidence>
<name>A0A9D1LNL6_9FIRM</name>
<dbReference type="Pfam" id="PF00480">
    <property type="entry name" value="ROK"/>
    <property type="match status" value="1"/>
</dbReference>
<dbReference type="InterPro" id="IPR043129">
    <property type="entry name" value="ATPase_NBD"/>
</dbReference>
<gene>
    <name evidence="2" type="ORF">IAC52_02520</name>
</gene>
<sequence length="281" mass="30506">MKKVISLDIGGTNTRVALINEKYEIETSLILPTEVGNLQAFLKSVSSIIKKAIPSLDAVSAIAAGVPGRVRHDGYIYALPNIHVDQIPLSSYLEKEFGLPCYVRNDAEVAALAEANLGEFSKAKSLYFITISTGVGGALTIGGKLVNSSYEVGHTMFPYKGEIHEFEHMASGTGITRLCDKNGLSVSSARDFFALVENKHPLALRVYRDWIGLLSSFIKMVDEAFTPEVFTLTGGVMKSEKVFWKDLLAACPGIDIKRCSFEQNAGLVGAAVYGFQMIEGK</sequence>
<dbReference type="SUPFAM" id="SSF53067">
    <property type="entry name" value="Actin-like ATPase domain"/>
    <property type="match status" value="1"/>
</dbReference>
<comment type="caution">
    <text evidence="2">The sequence shown here is derived from an EMBL/GenBank/DDBJ whole genome shotgun (WGS) entry which is preliminary data.</text>
</comment>
<reference evidence="2" key="2">
    <citation type="journal article" date="2021" name="PeerJ">
        <title>Extensive microbial diversity within the chicken gut microbiome revealed by metagenomics and culture.</title>
        <authorList>
            <person name="Gilroy R."/>
            <person name="Ravi A."/>
            <person name="Getino M."/>
            <person name="Pursley I."/>
            <person name="Horton D.L."/>
            <person name="Alikhan N.F."/>
            <person name="Baker D."/>
            <person name="Gharbi K."/>
            <person name="Hall N."/>
            <person name="Watson M."/>
            <person name="Adriaenssens E.M."/>
            <person name="Foster-Nyarko E."/>
            <person name="Jarju S."/>
            <person name="Secka A."/>
            <person name="Antonio M."/>
            <person name="Oren A."/>
            <person name="Chaudhuri R.R."/>
            <person name="La Ragione R."/>
            <person name="Hildebrand F."/>
            <person name="Pallen M.J."/>
        </authorList>
    </citation>
    <scope>NUCLEOTIDE SEQUENCE</scope>
    <source>
        <strain evidence="2">ChiGjej1B1-22543</strain>
    </source>
</reference>
<accession>A0A9D1LNL6</accession>
<organism evidence="2 3">
    <name type="scientific">Candidatus Alloenteromonas pullicola</name>
    <dbReference type="NCBI Taxonomy" id="2840784"/>
    <lineage>
        <taxon>Bacteria</taxon>
        <taxon>Bacillati</taxon>
        <taxon>Bacillota</taxon>
        <taxon>Bacillota incertae sedis</taxon>
        <taxon>Candidatus Alloenteromonas</taxon>
    </lineage>
</organism>
<reference evidence="2" key="1">
    <citation type="submission" date="2020-10" db="EMBL/GenBank/DDBJ databases">
        <authorList>
            <person name="Gilroy R."/>
        </authorList>
    </citation>
    <scope>NUCLEOTIDE SEQUENCE</scope>
    <source>
        <strain evidence="2">ChiGjej1B1-22543</strain>
    </source>
</reference>
<protein>
    <submittedName>
        <fullName evidence="2">ROK family protein</fullName>
    </submittedName>
</protein>
<evidence type="ECO:0000313" key="2">
    <source>
        <dbReference type="EMBL" id="HIU45153.1"/>
    </source>
</evidence>
<dbReference type="AlphaFoldDB" id="A0A9D1LNL6"/>